<organism evidence="1 2">
    <name type="scientific">Agromyces aurantiacus</name>
    <dbReference type="NCBI Taxonomy" id="165814"/>
    <lineage>
        <taxon>Bacteria</taxon>
        <taxon>Bacillati</taxon>
        <taxon>Actinomycetota</taxon>
        <taxon>Actinomycetes</taxon>
        <taxon>Micrococcales</taxon>
        <taxon>Microbacteriaceae</taxon>
        <taxon>Agromyces</taxon>
    </lineage>
</organism>
<dbReference type="EMBL" id="JBHSJC010000001">
    <property type="protein sequence ID" value="MFC4828610.1"/>
    <property type="molecule type" value="Genomic_DNA"/>
</dbReference>
<evidence type="ECO:0000313" key="2">
    <source>
        <dbReference type="Proteomes" id="UP001595960"/>
    </source>
</evidence>
<proteinExistence type="predicted"/>
<gene>
    <name evidence="1" type="ORF">ACFPER_07415</name>
</gene>
<evidence type="ECO:0008006" key="3">
    <source>
        <dbReference type="Google" id="ProtNLM"/>
    </source>
</evidence>
<keyword evidence="2" id="KW-1185">Reference proteome</keyword>
<comment type="caution">
    <text evidence="1">The sequence shown here is derived from an EMBL/GenBank/DDBJ whole genome shotgun (WGS) entry which is preliminary data.</text>
</comment>
<dbReference type="Proteomes" id="UP001595960">
    <property type="component" value="Unassembled WGS sequence"/>
</dbReference>
<sequence length="55" mass="5867">MKWVKRILLALVALFALFYLVTRPEDAANAVQGAVAAVWGGVEAVGRFFTSLASA</sequence>
<evidence type="ECO:0000313" key="1">
    <source>
        <dbReference type="EMBL" id="MFC4828610.1"/>
    </source>
</evidence>
<accession>A0ABV9R464</accession>
<reference evidence="2" key="1">
    <citation type="journal article" date="2019" name="Int. J. Syst. Evol. Microbiol.">
        <title>The Global Catalogue of Microorganisms (GCM) 10K type strain sequencing project: providing services to taxonomists for standard genome sequencing and annotation.</title>
        <authorList>
            <consortium name="The Broad Institute Genomics Platform"/>
            <consortium name="The Broad Institute Genome Sequencing Center for Infectious Disease"/>
            <person name="Wu L."/>
            <person name="Ma J."/>
        </authorList>
    </citation>
    <scope>NUCLEOTIDE SEQUENCE [LARGE SCALE GENOMIC DNA]</scope>
    <source>
        <strain evidence="2">CGMCC 1.12192</strain>
    </source>
</reference>
<name>A0ABV9R464_9MICO</name>
<protein>
    <recommendedName>
        <fullName evidence="3">Secreted protein</fullName>
    </recommendedName>
</protein>
<dbReference type="RefSeq" id="WP_204391777.1">
    <property type="nucleotide sequence ID" value="NZ_JAFBBW010000001.1"/>
</dbReference>